<sequence>MPSNRRSSKRPYAADHVPLDVERATGGRRSESAADGEWVVQRIRSSDKTYICPACRQEVTPGTAHVVAWKTDVLGGPEAGLDGRRHWHNSCWQRRANLR</sequence>
<keyword evidence="3" id="KW-1185">Reference proteome</keyword>
<reference evidence="2" key="2">
    <citation type="submission" date="2020-09" db="EMBL/GenBank/DDBJ databases">
        <authorList>
            <person name="Sun Q."/>
            <person name="Zhou Y."/>
        </authorList>
    </citation>
    <scope>NUCLEOTIDE SEQUENCE</scope>
    <source>
        <strain evidence="2">CGMCC 4.7398</strain>
    </source>
</reference>
<accession>A0A919L0M2</accession>
<evidence type="ECO:0008006" key="4">
    <source>
        <dbReference type="Google" id="ProtNLM"/>
    </source>
</evidence>
<dbReference type="EMBL" id="BNAS01000007">
    <property type="protein sequence ID" value="GHH78326.1"/>
    <property type="molecule type" value="Genomic_DNA"/>
</dbReference>
<comment type="caution">
    <text evidence="2">The sequence shown here is derived from an EMBL/GenBank/DDBJ whole genome shotgun (WGS) entry which is preliminary data.</text>
</comment>
<dbReference type="RefSeq" id="WP_189671185.1">
    <property type="nucleotide sequence ID" value="NZ_BNAS01000007.1"/>
</dbReference>
<feature type="region of interest" description="Disordered" evidence="1">
    <location>
        <begin position="1"/>
        <end position="35"/>
    </location>
</feature>
<feature type="compositionally biased region" description="Basic and acidic residues" evidence="1">
    <location>
        <begin position="17"/>
        <end position="32"/>
    </location>
</feature>
<organism evidence="2 3">
    <name type="scientific">Promicromonospora soli</name>
    <dbReference type="NCBI Taxonomy" id="2035533"/>
    <lineage>
        <taxon>Bacteria</taxon>
        <taxon>Bacillati</taxon>
        <taxon>Actinomycetota</taxon>
        <taxon>Actinomycetes</taxon>
        <taxon>Micrococcales</taxon>
        <taxon>Promicromonosporaceae</taxon>
        <taxon>Promicromonospora</taxon>
    </lineage>
</organism>
<dbReference type="AlphaFoldDB" id="A0A919L0M2"/>
<evidence type="ECO:0000313" key="2">
    <source>
        <dbReference type="EMBL" id="GHH78326.1"/>
    </source>
</evidence>
<evidence type="ECO:0000256" key="1">
    <source>
        <dbReference type="SAM" id="MobiDB-lite"/>
    </source>
</evidence>
<gene>
    <name evidence="2" type="ORF">GCM10017772_41400</name>
</gene>
<evidence type="ECO:0000313" key="3">
    <source>
        <dbReference type="Proteomes" id="UP000627369"/>
    </source>
</evidence>
<proteinExistence type="predicted"/>
<reference evidence="2" key="1">
    <citation type="journal article" date="2014" name="Int. J. Syst. Evol. Microbiol.">
        <title>Complete genome sequence of Corynebacterium casei LMG S-19264T (=DSM 44701T), isolated from a smear-ripened cheese.</title>
        <authorList>
            <consortium name="US DOE Joint Genome Institute (JGI-PGF)"/>
            <person name="Walter F."/>
            <person name="Albersmeier A."/>
            <person name="Kalinowski J."/>
            <person name="Ruckert C."/>
        </authorList>
    </citation>
    <scope>NUCLEOTIDE SEQUENCE</scope>
    <source>
        <strain evidence="2">CGMCC 4.7398</strain>
    </source>
</reference>
<protein>
    <recommendedName>
        <fullName evidence="4">ATP/GTP-binding protein</fullName>
    </recommendedName>
</protein>
<name>A0A919L0M2_9MICO</name>
<dbReference type="Proteomes" id="UP000627369">
    <property type="component" value="Unassembled WGS sequence"/>
</dbReference>